<protein>
    <submittedName>
        <fullName evidence="2">Uncharacterized protein</fullName>
    </submittedName>
</protein>
<reference evidence="2 3" key="1">
    <citation type="journal article" date="2021" name="Environ. Microbiol.">
        <title>Genetic insights into the dark matter of the mammalian gut microbiota through targeted genome reconstruction.</title>
        <authorList>
            <person name="Lugli G.A."/>
            <person name="Alessandri G."/>
            <person name="Milani C."/>
            <person name="Viappiani A."/>
            <person name="Fontana F."/>
            <person name="Tarracchini C."/>
            <person name="Mancabelli L."/>
            <person name="Argentini C."/>
            <person name="Ruiz L."/>
            <person name="Margolles A."/>
            <person name="van Sinderen D."/>
            <person name="Turroni F."/>
            <person name="Ventura M."/>
        </authorList>
    </citation>
    <scope>NUCLEOTIDE SEQUENCE [LARGE SCALE GENOMIC DNA]</scope>
    <source>
        <strain evidence="2 3">MA1</strain>
    </source>
</reference>
<evidence type="ECO:0000313" key="2">
    <source>
        <dbReference type="EMBL" id="MCH9276410.1"/>
    </source>
</evidence>
<keyword evidence="3" id="KW-1185">Reference proteome</keyword>
<evidence type="ECO:0000256" key="1">
    <source>
        <dbReference type="SAM" id="MobiDB-lite"/>
    </source>
</evidence>
<dbReference type="RefSeq" id="WP_241514094.1">
    <property type="nucleotide sequence ID" value="NZ_JAFEJT020000038.1"/>
</dbReference>
<comment type="caution">
    <text evidence="2">The sequence shown here is derived from an EMBL/GenBank/DDBJ whole genome shotgun (WGS) entry which is preliminary data.</text>
</comment>
<feature type="region of interest" description="Disordered" evidence="1">
    <location>
        <begin position="1"/>
        <end position="35"/>
    </location>
</feature>
<name>A0ABS9VX67_9BIFI</name>
<evidence type="ECO:0000313" key="3">
    <source>
        <dbReference type="Proteomes" id="UP000710815"/>
    </source>
</evidence>
<gene>
    <name evidence="2" type="ORF">JS533_009045</name>
</gene>
<sequence>MTEEMKKVADAATSATREDSSSTYNQNRESQSTTARRVTRITIPNSIDPGRPMTATKYYDGFASLSLGLDQLAAVRILLTPEQVAELVDLLTGGAQ</sequence>
<dbReference type="Proteomes" id="UP000710815">
    <property type="component" value="Unassembled WGS sequence"/>
</dbReference>
<accession>A0ABS9VX67</accession>
<organism evidence="2 3">
    <name type="scientific">Bifidobacterium amazonense</name>
    <dbReference type="NCBI Taxonomy" id="2809027"/>
    <lineage>
        <taxon>Bacteria</taxon>
        <taxon>Bacillati</taxon>
        <taxon>Actinomycetota</taxon>
        <taxon>Actinomycetes</taxon>
        <taxon>Bifidobacteriales</taxon>
        <taxon>Bifidobacteriaceae</taxon>
        <taxon>Bifidobacterium</taxon>
    </lineage>
</organism>
<reference evidence="2 3" key="2">
    <citation type="journal article" date="2021" name="Syst. Appl. Microbiol.">
        <title>Phylogenetic classification of ten novel species belonging to the genus Bifidobacterium comprising B. phasiani sp. nov., B. pongonis sp. nov., B. saguinibicoloris sp. nov., B. colobi sp. nov., B. simiiventris sp. nov., B. santillanense sp. nov., B. miconis sp. nov., B. amazonense sp. nov., B. pluvialisilvae sp. nov., and B. miconisargentati sp. nov.</title>
        <authorList>
            <person name="Lugli G.A."/>
            <person name="Calvete-Torre I."/>
            <person name="Alessandri G."/>
            <person name="Milani C."/>
            <person name="Turroni F."/>
            <person name="Laiolo P."/>
            <person name="Ossiprandi M.C."/>
            <person name="Margolles A."/>
            <person name="Ruiz L."/>
            <person name="Ventura M."/>
        </authorList>
    </citation>
    <scope>NUCLEOTIDE SEQUENCE [LARGE SCALE GENOMIC DNA]</scope>
    <source>
        <strain evidence="2 3">MA1</strain>
    </source>
</reference>
<dbReference type="EMBL" id="JAFEJT020000038">
    <property type="protein sequence ID" value="MCH9276410.1"/>
    <property type="molecule type" value="Genomic_DNA"/>
</dbReference>
<proteinExistence type="predicted"/>
<feature type="compositionally biased region" description="Polar residues" evidence="1">
    <location>
        <begin position="21"/>
        <end position="35"/>
    </location>
</feature>